<comment type="similarity">
    <text evidence="2">Belongs to the HAK/KUP transporter (TC 2.A.72.3) family.</text>
</comment>
<evidence type="ECO:0000259" key="4">
    <source>
        <dbReference type="Pfam" id="PF02705"/>
    </source>
</evidence>
<keyword evidence="3" id="KW-0812">Transmembrane</keyword>
<organism evidence="5 6">
    <name type="scientific">Capsicum annuum</name>
    <name type="common">Capsicum pepper</name>
    <dbReference type="NCBI Taxonomy" id="4072"/>
    <lineage>
        <taxon>Eukaryota</taxon>
        <taxon>Viridiplantae</taxon>
        <taxon>Streptophyta</taxon>
        <taxon>Embryophyta</taxon>
        <taxon>Tracheophyta</taxon>
        <taxon>Spermatophyta</taxon>
        <taxon>Magnoliopsida</taxon>
        <taxon>eudicotyledons</taxon>
        <taxon>Gunneridae</taxon>
        <taxon>Pentapetalae</taxon>
        <taxon>asterids</taxon>
        <taxon>lamiids</taxon>
        <taxon>Solanales</taxon>
        <taxon>Solanaceae</taxon>
        <taxon>Solanoideae</taxon>
        <taxon>Capsiceae</taxon>
        <taxon>Capsicum</taxon>
    </lineage>
</organism>
<reference evidence="5 6" key="2">
    <citation type="journal article" date="2017" name="Genome Biol.">
        <title>New reference genome sequences of hot pepper reveal the massive evolution of plant disease-resistance genes by retroduplication.</title>
        <authorList>
            <person name="Kim S."/>
            <person name="Park J."/>
            <person name="Yeom S.I."/>
            <person name="Kim Y.M."/>
            <person name="Seo E."/>
            <person name="Kim K.T."/>
            <person name="Kim M.S."/>
            <person name="Lee J.M."/>
            <person name="Cheong K."/>
            <person name="Shin H.S."/>
            <person name="Kim S.B."/>
            <person name="Han K."/>
            <person name="Lee J."/>
            <person name="Park M."/>
            <person name="Lee H.A."/>
            <person name="Lee H.Y."/>
            <person name="Lee Y."/>
            <person name="Oh S."/>
            <person name="Lee J.H."/>
            <person name="Choi E."/>
            <person name="Choi E."/>
            <person name="Lee S.E."/>
            <person name="Jeon J."/>
            <person name="Kim H."/>
            <person name="Choi G."/>
            <person name="Song H."/>
            <person name="Lee J."/>
            <person name="Lee S.C."/>
            <person name="Kwon J.K."/>
            <person name="Lee H.Y."/>
            <person name="Koo N."/>
            <person name="Hong Y."/>
            <person name="Kim R.W."/>
            <person name="Kang W.H."/>
            <person name="Huh J.H."/>
            <person name="Kang B.C."/>
            <person name="Yang T.J."/>
            <person name="Lee Y.H."/>
            <person name="Bennetzen J.L."/>
            <person name="Choi D."/>
        </authorList>
    </citation>
    <scope>NUCLEOTIDE SEQUENCE [LARGE SCALE GENOMIC DNA]</scope>
    <source>
        <strain evidence="6">cv. CM334</strain>
    </source>
</reference>
<feature type="domain" description="K+ potassium transporter integral membrane" evidence="4">
    <location>
        <begin position="24"/>
        <end position="67"/>
    </location>
</feature>
<name>A0A2G2XX16_CAPAN</name>
<dbReference type="EMBL" id="AYRZ02000100">
    <property type="protein sequence ID" value="PHT62057.1"/>
    <property type="molecule type" value="Genomic_DNA"/>
</dbReference>
<evidence type="ECO:0000313" key="5">
    <source>
        <dbReference type="EMBL" id="PHT62057.1"/>
    </source>
</evidence>
<dbReference type="Pfam" id="PF02705">
    <property type="entry name" value="K_trans"/>
    <property type="match status" value="1"/>
</dbReference>
<keyword evidence="6" id="KW-1185">Reference proteome</keyword>
<dbReference type="AlphaFoldDB" id="A0A2G2XX16"/>
<dbReference type="GO" id="GO:0015079">
    <property type="term" value="F:potassium ion transmembrane transporter activity"/>
    <property type="evidence" value="ECO:0007669"/>
    <property type="project" value="InterPro"/>
</dbReference>
<dbReference type="InterPro" id="IPR053951">
    <property type="entry name" value="K_trans_N"/>
</dbReference>
<protein>
    <recommendedName>
        <fullName evidence="4">K+ potassium transporter integral membrane domain-containing protein</fullName>
    </recommendedName>
</protein>
<dbReference type="Proteomes" id="UP000222542">
    <property type="component" value="Unassembled WGS sequence"/>
</dbReference>
<sequence>MAGGTFALYSLICRCSSSSIVVLQSGVMIATVAAIIASQAMISSASFSCVKQAMALGCFPRLAMATKTLEKKSITSLSSSWLIELDKFLRNESLDLALETKESQPEFDSNFLTPTDNSEVGADELKVPLMSDQRLEIGTTTSITAAAA</sequence>
<comment type="caution">
    <text evidence="5">The sequence shown here is derived from an EMBL/GenBank/DDBJ whole genome shotgun (WGS) entry which is preliminary data.</text>
</comment>
<dbReference type="STRING" id="4072.A0A2G2XX16"/>
<evidence type="ECO:0000313" key="6">
    <source>
        <dbReference type="Proteomes" id="UP000222542"/>
    </source>
</evidence>
<reference evidence="5 6" key="1">
    <citation type="journal article" date="2014" name="Nat. Genet.">
        <title>Genome sequence of the hot pepper provides insights into the evolution of pungency in Capsicum species.</title>
        <authorList>
            <person name="Kim S."/>
            <person name="Park M."/>
            <person name="Yeom S.I."/>
            <person name="Kim Y.M."/>
            <person name="Lee J.M."/>
            <person name="Lee H.A."/>
            <person name="Seo E."/>
            <person name="Choi J."/>
            <person name="Cheong K."/>
            <person name="Kim K.T."/>
            <person name="Jung K."/>
            <person name="Lee G.W."/>
            <person name="Oh S.K."/>
            <person name="Bae C."/>
            <person name="Kim S.B."/>
            <person name="Lee H.Y."/>
            <person name="Kim S.Y."/>
            <person name="Kim M.S."/>
            <person name="Kang B.C."/>
            <person name="Jo Y.D."/>
            <person name="Yang H.B."/>
            <person name="Jeong H.J."/>
            <person name="Kang W.H."/>
            <person name="Kwon J.K."/>
            <person name="Shin C."/>
            <person name="Lim J.Y."/>
            <person name="Park J.H."/>
            <person name="Huh J.H."/>
            <person name="Kim J.S."/>
            <person name="Kim B.D."/>
            <person name="Cohen O."/>
            <person name="Paran I."/>
            <person name="Suh M.C."/>
            <person name="Lee S.B."/>
            <person name="Kim Y.K."/>
            <person name="Shin Y."/>
            <person name="Noh S.J."/>
            <person name="Park J."/>
            <person name="Seo Y.S."/>
            <person name="Kwon S.Y."/>
            <person name="Kim H.A."/>
            <person name="Park J.M."/>
            <person name="Kim H.J."/>
            <person name="Choi S.B."/>
            <person name="Bosland P.W."/>
            <person name="Reeves G."/>
            <person name="Jo S.H."/>
            <person name="Lee B.W."/>
            <person name="Cho H.T."/>
            <person name="Choi H.S."/>
            <person name="Lee M.S."/>
            <person name="Yu Y."/>
            <person name="Do Choi Y."/>
            <person name="Park B.S."/>
            <person name="van Deynze A."/>
            <person name="Ashrafi H."/>
            <person name="Hill T."/>
            <person name="Kim W.T."/>
            <person name="Pai H.S."/>
            <person name="Ahn H.K."/>
            <person name="Yeam I."/>
            <person name="Giovannoni J.J."/>
            <person name="Rose J.K."/>
            <person name="Sorensen I."/>
            <person name="Lee S.J."/>
            <person name="Kim R.W."/>
            <person name="Choi I.Y."/>
            <person name="Choi B.S."/>
            <person name="Lim J.S."/>
            <person name="Lee Y.H."/>
            <person name="Choi D."/>
        </authorList>
    </citation>
    <scope>NUCLEOTIDE SEQUENCE [LARGE SCALE GENOMIC DNA]</scope>
    <source>
        <strain evidence="6">cv. CM334</strain>
    </source>
</reference>
<dbReference type="PANTHER" id="PTHR30540">
    <property type="entry name" value="OSMOTIC STRESS POTASSIUM TRANSPORTER"/>
    <property type="match status" value="1"/>
</dbReference>
<gene>
    <name evidence="5" type="ORF">T459_34078</name>
</gene>
<keyword evidence="3" id="KW-0472">Membrane</keyword>
<proteinExistence type="inferred from homology"/>
<dbReference type="GO" id="GO:0005886">
    <property type="term" value="C:plasma membrane"/>
    <property type="evidence" value="ECO:0007669"/>
    <property type="project" value="UniProtKB-SubCell"/>
</dbReference>
<evidence type="ECO:0000256" key="2">
    <source>
        <dbReference type="ARBA" id="ARBA00008440"/>
    </source>
</evidence>
<feature type="transmembrane region" description="Helical" evidence="3">
    <location>
        <begin position="27"/>
        <end position="47"/>
    </location>
</feature>
<evidence type="ECO:0000256" key="3">
    <source>
        <dbReference type="SAM" id="Phobius"/>
    </source>
</evidence>
<accession>A0A2G2XX16</accession>
<dbReference type="PANTHER" id="PTHR30540:SF4">
    <property type="entry name" value="POTASSIUM TRANSPORTER 12-RELATED"/>
    <property type="match status" value="1"/>
</dbReference>
<evidence type="ECO:0000256" key="1">
    <source>
        <dbReference type="ARBA" id="ARBA00004651"/>
    </source>
</evidence>
<comment type="subcellular location">
    <subcellularLocation>
        <location evidence="1">Cell membrane</location>
        <topology evidence="1">Multi-pass membrane protein</topology>
    </subcellularLocation>
</comment>
<keyword evidence="3" id="KW-1133">Transmembrane helix</keyword>
<dbReference type="InterPro" id="IPR003855">
    <property type="entry name" value="K+_transporter"/>
</dbReference>
<dbReference type="Gramene" id="PHT62057">
    <property type="protein sequence ID" value="PHT62057"/>
    <property type="gene ID" value="T459_34078"/>
</dbReference>